<proteinExistence type="predicted"/>
<accession>A0A0A9G9A3</accession>
<sequence>MRGACVTRDACSVSIVRANNFLSCISPMYIQIHHSPDVIFVITVQE</sequence>
<reference evidence="1" key="1">
    <citation type="submission" date="2014-09" db="EMBL/GenBank/DDBJ databases">
        <authorList>
            <person name="Magalhaes I.L.F."/>
            <person name="Oliveira U."/>
            <person name="Santos F.R."/>
            <person name="Vidigal T.H.D.A."/>
            <person name="Brescovit A.D."/>
            <person name="Santos A.J."/>
        </authorList>
    </citation>
    <scope>NUCLEOTIDE SEQUENCE</scope>
    <source>
        <tissue evidence="1">Shoot tissue taken approximately 20 cm above the soil surface</tissue>
    </source>
</reference>
<organism evidence="1">
    <name type="scientific">Arundo donax</name>
    <name type="common">Giant reed</name>
    <name type="synonym">Donax arundinaceus</name>
    <dbReference type="NCBI Taxonomy" id="35708"/>
    <lineage>
        <taxon>Eukaryota</taxon>
        <taxon>Viridiplantae</taxon>
        <taxon>Streptophyta</taxon>
        <taxon>Embryophyta</taxon>
        <taxon>Tracheophyta</taxon>
        <taxon>Spermatophyta</taxon>
        <taxon>Magnoliopsida</taxon>
        <taxon>Liliopsida</taxon>
        <taxon>Poales</taxon>
        <taxon>Poaceae</taxon>
        <taxon>PACMAD clade</taxon>
        <taxon>Arundinoideae</taxon>
        <taxon>Arundineae</taxon>
        <taxon>Arundo</taxon>
    </lineage>
</organism>
<name>A0A0A9G9A3_ARUDO</name>
<protein>
    <submittedName>
        <fullName evidence="1">Uncharacterized protein</fullName>
    </submittedName>
</protein>
<dbReference type="EMBL" id="GBRH01176251">
    <property type="protein sequence ID" value="JAE21645.1"/>
    <property type="molecule type" value="Transcribed_RNA"/>
</dbReference>
<evidence type="ECO:0000313" key="1">
    <source>
        <dbReference type="EMBL" id="JAE21645.1"/>
    </source>
</evidence>
<dbReference type="AlphaFoldDB" id="A0A0A9G9A3"/>
<reference evidence="1" key="2">
    <citation type="journal article" date="2015" name="Data Brief">
        <title>Shoot transcriptome of the giant reed, Arundo donax.</title>
        <authorList>
            <person name="Barrero R.A."/>
            <person name="Guerrero F.D."/>
            <person name="Moolhuijzen P."/>
            <person name="Goolsby J.A."/>
            <person name="Tidwell J."/>
            <person name="Bellgard S.E."/>
            <person name="Bellgard M.I."/>
        </authorList>
    </citation>
    <scope>NUCLEOTIDE SEQUENCE</scope>
    <source>
        <tissue evidence="1">Shoot tissue taken approximately 20 cm above the soil surface</tissue>
    </source>
</reference>